<evidence type="ECO:0000256" key="3">
    <source>
        <dbReference type="ARBA" id="ARBA00022692"/>
    </source>
</evidence>
<feature type="compositionally biased region" description="Basic and acidic residues" evidence="6">
    <location>
        <begin position="218"/>
        <end position="231"/>
    </location>
</feature>
<dbReference type="Proteomes" id="UP000325780">
    <property type="component" value="Unassembled WGS sequence"/>
</dbReference>
<evidence type="ECO:0000256" key="1">
    <source>
        <dbReference type="ARBA" id="ARBA00004141"/>
    </source>
</evidence>
<feature type="transmembrane region" description="Helical" evidence="7">
    <location>
        <begin position="267"/>
        <end position="284"/>
    </location>
</feature>
<organism evidence="9 10">
    <name type="scientific">Aspergillus avenaceus</name>
    <dbReference type="NCBI Taxonomy" id="36643"/>
    <lineage>
        <taxon>Eukaryota</taxon>
        <taxon>Fungi</taxon>
        <taxon>Dikarya</taxon>
        <taxon>Ascomycota</taxon>
        <taxon>Pezizomycotina</taxon>
        <taxon>Eurotiomycetes</taxon>
        <taxon>Eurotiomycetidae</taxon>
        <taxon>Eurotiales</taxon>
        <taxon>Aspergillaceae</taxon>
        <taxon>Aspergillus</taxon>
        <taxon>Aspergillus subgen. Circumdati</taxon>
    </lineage>
</organism>
<keyword evidence="5 7" id="KW-0472">Membrane</keyword>
<dbReference type="AlphaFoldDB" id="A0A5N6TED8"/>
<evidence type="ECO:0000313" key="10">
    <source>
        <dbReference type="Proteomes" id="UP000325780"/>
    </source>
</evidence>
<dbReference type="PANTHER" id="PTHR23506:SF35">
    <property type="entry name" value="MAJOR FACILITATOR SUPERFAMILY (MFS) PROFILE DOMAIN-CONTAINING PROTEIN-RELATED"/>
    <property type="match status" value="1"/>
</dbReference>
<evidence type="ECO:0000259" key="8">
    <source>
        <dbReference type="PROSITE" id="PS50850"/>
    </source>
</evidence>
<feature type="transmembrane region" description="Helical" evidence="7">
    <location>
        <begin position="336"/>
        <end position="356"/>
    </location>
</feature>
<evidence type="ECO:0000256" key="6">
    <source>
        <dbReference type="SAM" id="MobiDB-lite"/>
    </source>
</evidence>
<dbReference type="EMBL" id="ML742515">
    <property type="protein sequence ID" value="KAE8144461.1"/>
    <property type="molecule type" value="Genomic_DNA"/>
</dbReference>
<feature type="transmembrane region" description="Helical" evidence="7">
    <location>
        <begin position="58"/>
        <end position="79"/>
    </location>
</feature>
<keyword evidence="2" id="KW-0813">Transport</keyword>
<accession>A0A5N6TED8</accession>
<feature type="region of interest" description="Disordered" evidence="6">
    <location>
        <begin position="207"/>
        <end position="238"/>
    </location>
</feature>
<feature type="transmembrane region" description="Helical" evidence="7">
    <location>
        <begin position="368"/>
        <end position="387"/>
    </location>
</feature>
<feature type="transmembrane region" description="Helical" evidence="7">
    <location>
        <begin position="150"/>
        <end position="176"/>
    </location>
</feature>
<protein>
    <submittedName>
        <fullName evidence="9">Major facilitator superfamily domain-containing protein</fullName>
    </submittedName>
</protein>
<dbReference type="Gene3D" id="1.20.1250.20">
    <property type="entry name" value="MFS general substrate transporter like domains"/>
    <property type="match status" value="1"/>
</dbReference>
<dbReference type="OrthoDB" id="5086884at2759"/>
<feature type="transmembrane region" description="Helical" evidence="7">
    <location>
        <begin position="20"/>
        <end position="46"/>
    </location>
</feature>
<feature type="transmembrane region" description="Helical" evidence="7">
    <location>
        <begin position="304"/>
        <end position="324"/>
    </location>
</feature>
<name>A0A5N6TED8_ASPAV</name>
<reference evidence="9 10" key="1">
    <citation type="submission" date="2019-04" db="EMBL/GenBank/DDBJ databases">
        <title>Friends and foes A comparative genomics study of 23 Aspergillus species from section Flavi.</title>
        <authorList>
            <consortium name="DOE Joint Genome Institute"/>
            <person name="Kjaerbolling I."/>
            <person name="Vesth T."/>
            <person name="Frisvad J.C."/>
            <person name="Nybo J.L."/>
            <person name="Theobald S."/>
            <person name="Kildgaard S."/>
            <person name="Isbrandt T."/>
            <person name="Kuo A."/>
            <person name="Sato A."/>
            <person name="Lyhne E.K."/>
            <person name="Kogle M.E."/>
            <person name="Wiebenga A."/>
            <person name="Kun R.S."/>
            <person name="Lubbers R.J."/>
            <person name="Makela M.R."/>
            <person name="Barry K."/>
            <person name="Chovatia M."/>
            <person name="Clum A."/>
            <person name="Daum C."/>
            <person name="Haridas S."/>
            <person name="He G."/>
            <person name="LaButti K."/>
            <person name="Lipzen A."/>
            <person name="Mondo S."/>
            <person name="Riley R."/>
            <person name="Salamov A."/>
            <person name="Simmons B.A."/>
            <person name="Magnuson J.K."/>
            <person name="Henrissat B."/>
            <person name="Mortensen U.H."/>
            <person name="Larsen T.O."/>
            <person name="Devries R.P."/>
            <person name="Grigoriev I.V."/>
            <person name="Machida M."/>
            <person name="Baker S.E."/>
            <person name="Andersen M.R."/>
        </authorList>
    </citation>
    <scope>NUCLEOTIDE SEQUENCE [LARGE SCALE GENOMIC DNA]</scope>
    <source>
        <strain evidence="9 10">IBT 18842</strain>
    </source>
</reference>
<evidence type="ECO:0000256" key="7">
    <source>
        <dbReference type="SAM" id="Phobius"/>
    </source>
</evidence>
<keyword evidence="4 7" id="KW-1133">Transmembrane helix</keyword>
<dbReference type="GO" id="GO:0022857">
    <property type="term" value="F:transmembrane transporter activity"/>
    <property type="evidence" value="ECO:0007669"/>
    <property type="project" value="InterPro"/>
</dbReference>
<evidence type="ECO:0000256" key="4">
    <source>
        <dbReference type="ARBA" id="ARBA00022989"/>
    </source>
</evidence>
<dbReference type="Pfam" id="PF07690">
    <property type="entry name" value="MFS_1"/>
    <property type="match status" value="1"/>
</dbReference>
<dbReference type="PROSITE" id="PS50850">
    <property type="entry name" value="MFS"/>
    <property type="match status" value="1"/>
</dbReference>
<evidence type="ECO:0000313" key="9">
    <source>
        <dbReference type="EMBL" id="KAE8144461.1"/>
    </source>
</evidence>
<dbReference type="SUPFAM" id="SSF103473">
    <property type="entry name" value="MFS general substrate transporter"/>
    <property type="match status" value="1"/>
</dbReference>
<feature type="domain" description="Major facilitator superfamily (MFS) profile" evidence="8">
    <location>
        <begin position="20"/>
        <end position="392"/>
    </location>
</feature>
<keyword evidence="10" id="KW-1185">Reference proteome</keyword>
<evidence type="ECO:0000256" key="2">
    <source>
        <dbReference type="ARBA" id="ARBA00022448"/>
    </source>
</evidence>
<feature type="non-terminal residue" evidence="9">
    <location>
        <position position="392"/>
    </location>
</feature>
<dbReference type="InterPro" id="IPR050930">
    <property type="entry name" value="MFS_Vesicular_Transporter"/>
</dbReference>
<dbReference type="InterPro" id="IPR020846">
    <property type="entry name" value="MFS_dom"/>
</dbReference>
<comment type="subcellular location">
    <subcellularLocation>
        <location evidence="1">Membrane</location>
        <topology evidence="1">Multi-pass membrane protein</topology>
    </subcellularLocation>
</comment>
<dbReference type="InterPro" id="IPR011701">
    <property type="entry name" value="MFS"/>
</dbReference>
<feature type="transmembrane region" description="Helical" evidence="7">
    <location>
        <begin position="91"/>
        <end position="111"/>
    </location>
</feature>
<evidence type="ECO:0000256" key="5">
    <source>
        <dbReference type="ARBA" id="ARBA00023136"/>
    </source>
</evidence>
<sequence>MTTQSPKPWGYRWRSSKAFIISTVTIALFAETFLFSFVVPILGYMLEIRLRLDPSKTQRFTTAIMTSHGFISLVAAPVIAHYADKTPNRKIPLLISLGVCLTGTLLIASTFSLELLFAGRVLQAAAGSAAWIVGFATLSDNVGLEHMGKLMGMSMSFVAAGTISGPMVSGTLLQLFGYWPTWSAPVAVVSLDIVARLIMIEQRESSPSDPEIAPILSKTDHNAESESDERSALLPPSPQPIMEPVADTEVLTSPSAFYCTMIRDTRAVAALANTLLFSGLLGAFDATLPLHLRYVFHWETGKVGMIFLALQIPSICLGPVVGWLRDRVGVRPTVTLGWVLMAPLLWLMGVPGHHSFPWASPESHGESIFVAAMFGFGTAFTLVRGAGTMQLV</sequence>
<gene>
    <name evidence="9" type="ORF">BDV25DRAFT_166789</name>
</gene>
<proteinExistence type="predicted"/>
<dbReference type="InterPro" id="IPR036259">
    <property type="entry name" value="MFS_trans_sf"/>
</dbReference>
<keyword evidence="3 7" id="KW-0812">Transmembrane</keyword>
<dbReference type="GO" id="GO:0016020">
    <property type="term" value="C:membrane"/>
    <property type="evidence" value="ECO:0007669"/>
    <property type="project" value="UniProtKB-SubCell"/>
</dbReference>
<dbReference type="PANTHER" id="PTHR23506">
    <property type="entry name" value="GH10249P"/>
    <property type="match status" value="1"/>
</dbReference>